<dbReference type="InterPro" id="IPR001338">
    <property type="entry name" value="Class_I_Hydrophobin"/>
</dbReference>
<dbReference type="OrthoDB" id="4225815at2759"/>
<dbReference type="Pfam" id="PF01185">
    <property type="entry name" value="Hydrophobin"/>
    <property type="match status" value="1"/>
</dbReference>
<keyword evidence="3 6" id="KW-0134">Cell wall</keyword>
<reference evidence="7 8" key="1">
    <citation type="journal article" date="2016" name="Mol. Biol. Evol.">
        <title>Comparative Genomics of Early-Diverging Mushroom-Forming Fungi Provides Insights into the Origins of Lignocellulose Decay Capabilities.</title>
        <authorList>
            <person name="Nagy L.G."/>
            <person name="Riley R."/>
            <person name="Tritt A."/>
            <person name="Adam C."/>
            <person name="Daum C."/>
            <person name="Floudas D."/>
            <person name="Sun H."/>
            <person name="Yadav J.S."/>
            <person name="Pangilinan J."/>
            <person name="Larsson K.H."/>
            <person name="Matsuura K."/>
            <person name="Barry K."/>
            <person name="Labutti K."/>
            <person name="Kuo R."/>
            <person name="Ohm R.A."/>
            <person name="Bhattacharya S.S."/>
            <person name="Shirouzu T."/>
            <person name="Yoshinaga Y."/>
            <person name="Martin F.M."/>
            <person name="Grigoriev I.V."/>
            <person name="Hibbett D.S."/>
        </authorList>
    </citation>
    <scope>NUCLEOTIDE SEQUENCE [LARGE SCALE GENOMIC DNA]</scope>
    <source>
        <strain evidence="7 8">HHB14362 ss-1</strain>
    </source>
</reference>
<dbReference type="SMART" id="SM00075">
    <property type="entry name" value="HYDRO"/>
    <property type="match status" value="1"/>
</dbReference>
<comment type="subcellular location">
    <subcellularLocation>
        <location evidence="1 6">Secreted</location>
        <location evidence="1 6">Cell wall</location>
    </subcellularLocation>
</comment>
<dbReference type="AlphaFoldDB" id="A0A165VV88"/>
<dbReference type="GO" id="GO:0009277">
    <property type="term" value="C:fungal-type cell wall"/>
    <property type="evidence" value="ECO:0007669"/>
    <property type="project" value="InterPro"/>
</dbReference>
<evidence type="ECO:0000256" key="3">
    <source>
        <dbReference type="ARBA" id="ARBA00022512"/>
    </source>
</evidence>
<evidence type="ECO:0000256" key="1">
    <source>
        <dbReference type="ARBA" id="ARBA00004191"/>
    </source>
</evidence>
<dbReference type="GO" id="GO:0005199">
    <property type="term" value="F:structural constituent of cell wall"/>
    <property type="evidence" value="ECO:0007669"/>
    <property type="project" value="InterPro"/>
</dbReference>
<keyword evidence="6" id="KW-0732">Signal</keyword>
<dbReference type="STRING" id="1314782.A0A165VV88"/>
<sequence length="113" mass="11378">MFSFTKFAAIAAVVILAVATPTPQTLGSCNTGSLQCCNSIQKASDLDTSTLLGLGDIVLPDINAMVGLDCSPITAIGLGGRATDAVCNSARPACCEDNSQNSLVSLGCVPVSL</sequence>
<evidence type="ECO:0000313" key="7">
    <source>
        <dbReference type="EMBL" id="KZT30245.1"/>
    </source>
</evidence>
<keyword evidence="8" id="KW-1185">Reference proteome</keyword>
<evidence type="ECO:0000256" key="2">
    <source>
        <dbReference type="ARBA" id="ARBA00010446"/>
    </source>
</evidence>
<evidence type="ECO:0000313" key="8">
    <source>
        <dbReference type="Proteomes" id="UP000076761"/>
    </source>
</evidence>
<evidence type="ECO:0000256" key="4">
    <source>
        <dbReference type="ARBA" id="ARBA00022525"/>
    </source>
</evidence>
<dbReference type="InParanoid" id="A0A165VV88"/>
<gene>
    <name evidence="7" type="ORF">NEOLEDRAFT_1084076</name>
</gene>
<feature type="chain" id="PRO_5013984199" description="Hydrophobin" evidence="6">
    <location>
        <begin position="20"/>
        <end position="113"/>
    </location>
</feature>
<evidence type="ECO:0000256" key="5">
    <source>
        <dbReference type="ARBA" id="ARBA00023157"/>
    </source>
</evidence>
<evidence type="ECO:0000256" key="6">
    <source>
        <dbReference type="RuleBase" id="RU365009"/>
    </source>
</evidence>
<comment type="similarity">
    <text evidence="2 6">Belongs to the fungal hydrophobin family.</text>
</comment>
<dbReference type="PROSITE" id="PS51257">
    <property type="entry name" value="PROKAR_LIPOPROTEIN"/>
    <property type="match status" value="1"/>
</dbReference>
<keyword evidence="4 6" id="KW-0964">Secreted</keyword>
<feature type="signal peptide" evidence="6">
    <location>
        <begin position="1"/>
        <end position="19"/>
    </location>
</feature>
<dbReference type="EMBL" id="KV425552">
    <property type="protein sequence ID" value="KZT30245.1"/>
    <property type="molecule type" value="Genomic_DNA"/>
</dbReference>
<protein>
    <recommendedName>
        <fullName evidence="6">Hydrophobin</fullName>
    </recommendedName>
</protein>
<name>A0A165VV88_9AGAM</name>
<proteinExistence type="inferred from homology"/>
<keyword evidence="5 6" id="KW-1015">Disulfide bond</keyword>
<dbReference type="CDD" id="cd23507">
    <property type="entry name" value="hydrophobin_I"/>
    <property type="match status" value="1"/>
</dbReference>
<accession>A0A165VV88</accession>
<dbReference type="Proteomes" id="UP000076761">
    <property type="component" value="Unassembled WGS sequence"/>
</dbReference>
<organism evidence="7 8">
    <name type="scientific">Neolentinus lepideus HHB14362 ss-1</name>
    <dbReference type="NCBI Taxonomy" id="1314782"/>
    <lineage>
        <taxon>Eukaryota</taxon>
        <taxon>Fungi</taxon>
        <taxon>Dikarya</taxon>
        <taxon>Basidiomycota</taxon>
        <taxon>Agaricomycotina</taxon>
        <taxon>Agaricomycetes</taxon>
        <taxon>Gloeophyllales</taxon>
        <taxon>Gloeophyllaceae</taxon>
        <taxon>Neolentinus</taxon>
    </lineage>
</organism>